<evidence type="ECO:0000313" key="3">
    <source>
        <dbReference type="EMBL" id="KAF5357638.1"/>
    </source>
</evidence>
<dbReference type="Proteomes" id="UP000559256">
    <property type="component" value="Unassembled WGS sequence"/>
</dbReference>
<dbReference type="PROSITE" id="PS00624">
    <property type="entry name" value="GMC_OXRED_2"/>
    <property type="match status" value="1"/>
</dbReference>
<accession>A0A8H5LHU3</accession>
<feature type="domain" description="Glucose-methanol-choline oxidoreductase N-terminal" evidence="2">
    <location>
        <begin position="202"/>
        <end position="216"/>
    </location>
</feature>
<proteinExistence type="inferred from homology"/>
<dbReference type="AlphaFoldDB" id="A0A8H5LHU3"/>
<evidence type="ECO:0000259" key="2">
    <source>
        <dbReference type="PROSITE" id="PS00624"/>
    </source>
</evidence>
<name>A0A8H5LHU3_9AGAR</name>
<dbReference type="PANTHER" id="PTHR11552:SF219">
    <property type="entry name" value="GLUCOSE-METHANOL-CHOLINE OXIDOREDUCTASE N-TERMINAL DOMAIN-CONTAINING PROTEIN"/>
    <property type="match status" value="1"/>
</dbReference>
<dbReference type="InterPro" id="IPR036188">
    <property type="entry name" value="FAD/NAD-bd_sf"/>
</dbReference>
<gene>
    <name evidence="3" type="ORF">D9758_007502</name>
</gene>
<dbReference type="GO" id="GO:0050660">
    <property type="term" value="F:flavin adenine dinucleotide binding"/>
    <property type="evidence" value="ECO:0007669"/>
    <property type="project" value="InterPro"/>
</dbReference>
<dbReference type="SUPFAM" id="SSF51905">
    <property type="entry name" value="FAD/NAD(P)-binding domain"/>
    <property type="match status" value="1"/>
</dbReference>
<protein>
    <recommendedName>
        <fullName evidence="2">Glucose-methanol-choline oxidoreductase N-terminal domain-containing protein</fullName>
    </recommendedName>
</protein>
<dbReference type="InterPro" id="IPR000172">
    <property type="entry name" value="GMC_OxRdtase_N"/>
</dbReference>
<dbReference type="InterPro" id="IPR012132">
    <property type="entry name" value="GMC_OxRdtase"/>
</dbReference>
<keyword evidence="4" id="KW-1185">Reference proteome</keyword>
<comment type="similarity">
    <text evidence="1">Belongs to the GMC oxidoreductase family.</text>
</comment>
<evidence type="ECO:0000313" key="4">
    <source>
        <dbReference type="Proteomes" id="UP000559256"/>
    </source>
</evidence>
<dbReference type="Gene3D" id="3.50.50.60">
    <property type="entry name" value="FAD/NAD(P)-binding domain"/>
    <property type="match status" value="2"/>
</dbReference>
<comment type="caution">
    <text evidence="3">The sequence shown here is derived from an EMBL/GenBank/DDBJ whole genome shotgun (WGS) entry which is preliminary data.</text>
</comment>
<reference evidence="3 4" key="1">
    <citation type="journal article" date="2020" name="ISME J.">
        <title>Uncovering the hidden diversity of litter-decomposition mechanisms in mushroom-forming fungi.</title>
        <authorList>
            <person name="Floudas D."/>
            <person name="Bentzer J."/>
            <person name="Ahren D."/>
            <person name="Johansson T."/>
            <person name="Persson P."/>
            <person name="Tunlid A."/>
        </authorList>
    </citation>
    <scope>NUCLEOTIDE SEQUENCE [LARGE SCALE GENOMIC DNA]</scope>
    <source>
        <strain evidence="3 4">CBS 291.85</strain>
    </source>
</reference>
<dbReference type="Pfam" id="PF00732">
    <property type="entry name" value="GMC_oxred_N"/>
    <property type="match status" value="1"/>
</dbReference>
<sequence>MAVGSSSSVEWQLTMVTGKALGGSTKINGLIYHRSVPGEYNAWQDAGRKNWSWQHVEPFFKKSEDSLSHGTSPSRGIEGPWQNQSVKEHFASVRTNVKIATEFGVPLLTEANDPGAPVVACTPLDATIDRENHRCSTDAAFLPRSLVSRRRNLNICTGTICTSLDIKDGNPLEVNGVFIEVESDVTQRYHVTATREVILCAGAVATPQILLFSGIGPERPLKEIGVKVFKDLPGVGARFQDHISVPIMFKALLDNSIEVLMGKPLTAVGQFLKYILNGKGILGQQVQQADVVLRSALLDDNTQLYSMEPGELDASKPSNIPDIEVMFLSVNATDQQFDGIAKSFGGFTYLCTVLRPQSYGSVQLTSSDPRQQPLWDIGTLTNEADRVPLQKAMKLALMLASNV</sequence>
<organism evidence="3 4">
    <name type="scientific">Tetrapyrgos nigripes</name>
    <dbReference type="NCBI Taxonomy" id="182062"/>
    <lineage>
        <taxon>Eukaryota</taxon>
        <taxon>Fungi</taxon>
        <taxon>Dikarya</taxon>
        <taxon>Basidiomycota</taxon>
        <taxon>Agaricomycotina</taxon>
        <taxon>Agaricomycetes</taxon>
        <taxon>Agaricomycetidae</taxon>
        <taxon>Agaricales</taxon>
        <taxon>Marasmiineae</taxon>
        <taxon>Marasmiaceae</taxon>
        <taxon>Tetrapyrgos</taxon>
    </lineage>
</organism>
<dbReference type="PANTHER" id="PTHR11552">
    <property type="entry name" value="GLUCOSE-METHANOL-CHOLINE GMC OXIDOREDUCTASE"/>
    <property type="match status" value="1"/>
</dbReference>
<dbReference type="GO" id="GO:0016614">
    <property type="term" value="F:oxidoreductase activity, acting on CH-OH group of donors"/>
    <property type="evidence" value="ECO:0007669"/>
    <property type="project" value="InterPro"/>
</dbReference>
<evidence type="ECO:0000256" key="1">
    <source>
        <dbReference type="ARBA" id="ARBA00010790"/>
    </source>
</evidence>
<dbReference type="Gene3D" id="3.30.560.10">
    <property type="entry name" value="Glucose Oxidase, domain 3"/>
    <property type="match status" value="1"/>
</dbReference>
<dbReference type="OrthoDB" id="269227at2759"/>
<dbReference type="SUPFAM" id="SSF54373">
    <property type="entry name" value="FAD-linked reductases, C-terminal domain"/>
    <property type="match status" value="1"/>
</dbReference>
<dbReference type="EMBL" id="JAACJM010000050">
    <property type="protein sequence ID" value="KAF5357638.1"/>
    <property type="molecule type" value="Genomic_DNA"/>
</dbReference>